<evidence type="ECO:0000313" key="3">
    <source>
        <dbReference type="EMBL" id="EUD66269.1"/>
    </source>
</evidence>
<accession>W7AB14</accession>
<feature type="region of interest" description="Disordered" evidence="1">
    <location>
        <begin position="1"/>
        <end position="21"/>
    </location>
</feature>
<dbReference type="EMBL" id="KI965473">
    <property type="protein sequence ID" value="EUD66269.1"/>
    <property type="molecule type" value="Genomic_DNA"/>
</dbReference>
<sequence>MVEKESHDEETRLRGSRLDGAPKHDSFFNKDGLLLRNYGWLVKNAIGIIVLIHGIRTHARLQFLRPNVEVVSDDNVILKDENNYYVYEDSWEYFHKTDFGTSVTNSNVQKNGK</sequence>
<keyword evidence="4" id="KW-1185">Reference proteome</keyword>
<dbReference type="OrthoDB" id="2498029at2759"/>
<dbReference type="Proteomes" id="UP000030640">
    <property type="component" value="Unassembled WGS sequence"/>
</dbReference>
<evidence type="ECO:0000256" key="1">
    <source>
        <dbReference type="SAM" id="MobiDB-lite"/>
    </source>
</evidence>
<keyword evidence="2" id="KW-0812">Transmembrane</keyword>
<evidence type="ECO:0000313" key="4">
    <source>
        <dbReference type="Proteomes" id="UP000030640"/>
    </source>
</evidence>
<organism evidence="3 4">
    <name type="scientific">Plasmodium inui San Antonio 1</name>
    <dbReference type="NCBI Taxonomy" id="1237626"/>
    <lineage>
        <taxon>Eukaryota</taxon>
        <taxon>Sar</taxon>
        <taxon>Alveolata</taxon>
        <taxon>Apicomplexa</taxon>
        <taxon>Aconoidasida</taxon>
        <taxon>Haemosporida</taxon>
        <taxon>Plasmodiidae</taxon>
        <taxon>Plasmodium</taxon>
        <taxon>Plasmodium (Plasmodium)</taxon>
    </lineage>
</organism>
<dbReference type="VEuPathDB" id="PlasmoDB:C922_03464"/>
<keyword evidence="2" id="KW-1133">Transmembrane helix</keyword>
<dbReference type="RefSeq" id="XP_008817278.1">
    <property type="nucleotide sequence ID" value="XM_008819056.1"/>
</dbReference>
<protein>
    <submittedName>
        <fullName evidence="3">Uncharacterized protein</fullName>
    </submittedName>
</protein>
<dbReference type="GeneID" id="20038738"/>
<dbReference type="AlphaFoldDB" id="W7AB14"/>
<feature type="transmembrane region" description="Helical" evidence="2">
    <location>
        <begin position="38"/>
        <end position="55"/>
    </location>
</feature>
<name>W7AB14_9APIC</name>
<gene>
    <name evidence="3" type="ORF">C922_03464</name>
</gene>
<reference evidence="3 4" key="1">
    <citation type="submission" date="2013-02" db="EMBL/GenBank/DDBJ databases">
        <title>The Genome Sequence of Plasmodium inui San Antonio 1.</title>
        <authorList>
            <consortium name="The Broad Institute Genome Sequencing Platform"/>
            <consortium name="The Broad Institute Genome Sequencing Center for Infectious Disease"/>
            <person name="Neafsey D."/>
            <person name="Cheeseman I."/>
            <person name="Volkman S."/>
            <person name="Adams J."/>
            <person name="Walker B."/>
            <person name="Young S.K."/>
            <person name="Zeng Q."/>
            <person name="Gargeya S."/>
            <person name="Fitzgerald M."/>
            <person name="Haas B."/>
            <person name="Abouelleil A."/>
            <person name="Alvarado L."/>
            <person name="Arachchi H.M."/>
            <person name="Berlin A.M."/>
            <person name="Chapman S.B."/>
            <person name="Dewar J."/>
            <person name="Goldberg J."/>
            <person name="Griggs A."/>
            <person name="Gujja S."/>
            <person name="Hansen M."/>
            <person name="Howarth C."/>
            <person name="Imamovic A."/>
            <person name="Larimer J."/>
            <person name="McCowan C."/>
            <person name="Murphy C."/>
            <person name="Neiman D."/>
            <person name="Pearson M."/>
            <person name="Priest M."/>
            <person name="Roberts A."/>
            <person name="Saif S."/>
            <person name="Shea T."/>
            <person name="Sisk P."/>
            <person name="Sykes S."/>
            <person name="Wortman J."/>
            <person name="Nusbaum C."/>
            <person name="Birren B."/>
        </authorList>
    </citation>
    <scope>NUCLEOTIDE SEQUENCE [LARGE SCALE GENOMIC DNA]</scope>
    <source>
        <strain evidence="3 4">San Antonio 1</strain>
    </source>
</reference>
<keyword evidence="2" id="KW-0472">Membrane</keyword>
<evidence type="ECO:0000256" key="2">
    <source>
        <dbReference type="SAM" id="Phobius"/>
    </source>
</evidence>
<proteinExistence type="predicted"/>